<reference evidence="1 2" key="1">
    <citation type="submission" date="2018-05" db="EMBL/GenBank/DDBJ databases">
        <title>Chitinophaga sp. K3CV102501T nov., isolated from isolated from a monsoon evergreen broad-leaved forest soil.</title>
        <authorList>
            <person name="Lv Y."/>
        </authorList>
    </citation>
    <scope>NUCLEOTIDE SEQUENCE [LARGE SCALE GENOMIC DNA]</scope>
    <source>
        <strain evidence="1 2">GDMCC 1.1325</strain>
    </source>
</reference>
<comment type="caution">
    <text evidence="1">The sequence shown here is derived from an EMBL/GenBank/DDBJ whole genome shotgun (WGS) entry which is preliminary data.</text>
</comment>
<sequence length="185" mass="21429">MDYLFHGSNIQHLETLVPQYSGLLHKNVLYATTDFYIASLFLNKTGGDYFCSLLLRGAGGPPFIIERVRNGIQYRFQGKKGSIYLLKKNGFHAVEGGWRGEVMSEYAVQPIEEIRVDDVPKYIEDLVELGKIIFVPFDKRHEYISDDDNDLRQLFKKELASQSQNQKLLDLVRSHHPHIYHDYAH</sequence>
<evidence type="ECO:0000313" key="1">
    <source>
        <dbReference type="EMBL" id="RBL89641.1"/>
    </source>
</evidence>
<protein>
    <submittedName>
        <fullName evidence="1">Uncharacterized protein</fullName>
    </submittedName>
</protein>
<dbReference type="OrthoDB" id="9834223at2"/>
<name>A0A365XUE3_9BACT</name>
<dbReference type="AlphaFoldDB" id="A0A365XUE3"/>
<keyword evidence="2" id="KW-1185">Reference proteome</keyword>
<dbReference type="EMBL" id="QFFJ01000002">
    <property type="protein sequence ID" value="RBL89641.1"/>
    <property type="molecule type" value="Genomic_DNA"/>
</dbReference>
<evidence type="ECO:0000313" key="2">
    <source>
        <dbReference type="Proteomes" id="UP000253410"/>
    </source>
</evidence>
<accession>A0A365XUE3</accession>
<organism evidence="1 2">
    <name type="scientific">Chitinophaga flava</name>
    <dbReference type="NCBI Taxonomy" id="2259036"/>
    <lineage>
        <taxon>Bacteria</taxon>
        <taxon>Pseudomonadati</taxon>
        <taxon>Bacteroidota</taxon>
        <taxon>Chitinophagia</taxon>
        <taxon>Chitinophagales</taxon>
        <taxon>Chitinophagaceae</taxon>
        <taxon>Chitinophaga</taxon>
    </lineage>
</organism>
<dbReference type="RefSeq" id="WP_113618391.1">
    <property type="nucleotide sequence ID" value="NZ_QFFJ01000002.1"/>
</dbReference>
<gene>
    <name evidence="1" type="ORF">DF182_24380</name>
</gene>
<proteinExistence type="predicted"/>
<dbReference type="Proteomes" id="UP000253410">
    <property type="component" value="Unassembled WGS sequence"/>
</dbReference>